<feature type="region of interest" description="Disordered" evidence="2">
    <location>
        <begin position="162"/>
        <end position="200"/>
    </location>
</feature>
<dbReference type="EMBL" id="PKSL01000239">
    <property type="protein sequence ID" value="POV98047.1"/>
    <property type="molecule type" value="Genomic_DNA"/>
</dbReference>
<reference evidence="3" key="1">
    <citation type="submission" date="2017-12" db="EMBL/GenBank/DDBJ databases">
        <title>Gene loss provides genomic basis for host adaptation in cereal stripe rust fungi.</title>
        <authorList>
            <person name="Xia C."/>
        </authorList>
    </citation>
    <scope>NUCLEOTIDE SEQUENCE [LARGE SCALE GENOMIC DNA]</scope>
    <source>
        <strain evidence="3">93-210</strain>
    </source>
</reference>
<gene>
    <name evidence="3" type="ORF">PSTT_14687</name>
</gene>
<evidence type="ECO:0000313" key="3">
    <source>
        <dbReference type="EMBL" id="POV98047.1"/>
    </source>
</evidence>
<accession>A0A2S4ULG1</accession>
<name>A0A2S4ULG1_9BASI</name>
<evidence type="ECO:0000313" key="4">
    <source>
        <dbReference type="Proteomes" id="UP000239156"/>
    </source>
</evidence>
<protein>
    <submittedName>
        <fullName evidence="3">Uncharacterized protein</fullName>
    </submittedName>
</protein>
<evidence type="ECO:0000256" key="2">
    <source>
        <dbReference type="SAM" id="MobiDB-lite"/>
    </source>
</evidence>
<sequence length="338" mass="38296">MAFGALKSSSVTPQENADLVQHYLTVLRLRKEENLRNHQPTEWELLSHKEKLILACYHSHVREEENLEALITLQQFIRKNNEKKEQERLEAILKKENNEITESIENLAVPSYEASSQIQCDLEAAKALKDRVESFSMSTVHKKTLETLENDKTTVTPVNLLYPKNPTAPTAQTKKLADNSAMEIDEPSPESSAATPTPPMITHGQLAKMPKADQIRILVKEHVALSKECQKEALLGATARLRNLLSAAQVSQKALQKLITNKEIEKYVKGWNPWEEKKTFFPSTDPKKELSKLKFKRNGRTRSSASLNLTGNPYSCPDKWRKTTQLLQVAAGLYDNLQ</sequence>
<keyword evidence="4" id="KW-1185">Reference proteome</keyword>
<keyword evidence="1" id="KW-0175">Coiled coil</keyword>
<feature type="coiled-coil region" evidence="1">
    <location>
        <begin position="79"/>
        <end position="106"/>
    </location>
</feature>
<evidence type="ECO:0000256" key="1">
    <source>
        <dbReference type="SAM" id="Coils"/>
    </source>
</evidence>
<dbReference type="VEuPathDB" id="FungiDB:PSTT_14687"/>
<comment type="caution">
    <text evidence="3">The sequence shown here is derived from an EMBL/GenBank/DDBJ whole genome shotgun (WGS) entry which is preliminary data.</text>
</comment>
<dbReference type="VEuPathDB" id="FungiDB:PSHT_13784"/>
<organism evidence="3 4">
    <name type="scientific">Puccinia striiformis</name>
    <dbReference type="NCBI Taxonomy" id="27350"/>
    <lineage>
        <taxon>Eukaryota</taxon>
        <taxon>Fungi</taxon>
        <taxon>Dikarya</taxon>
        <taxon>Basidiomycota</taxon>
        <taxon>Pucciniomycotina</taxon>
        <taxon>Pucciniomycetes</taxon>
        <taxon>Pucciniales</taxon>
        <taxon>Pucciniaceae</taxon>
        <taxon>Puccinia</taxon>
    </lineage>
</organism>
<dbReference type="Proteomes" id="UP000239156">
    <property type="component" value="Unassembled WGS sequence"/>
</dbReference>
<proteinExistence type="predicted"/>
<dbReference type="AlphaFoldDB" id="A0A2S4ULG1"/>